<dbReference type="InterPro" id="IPR019194">
    <property type="entry name" value="Tscrpt_elong_fac_Eaf_N"/>
</dbReference>
<keyword evidence="4" id="KW-0597">Phosphoprotein</keyword>
<evidence type="ECO:0000256" key="9">
    <source>
        <dbReference type="ARBA" id="ARBA00025617"/>
    </source>
</evidence>
<keyword evidence="6" id="KW-0010">Activator</keyword>
<evidence type="ECO:0000256" key="8">
    <source>
        <dbReference type="ARBA" id="ARBA00023242"/>
    </source>
</evidence>
<feature type="compositionally biased region" description="Low complexity" evidence="10">
    <location>
        <begin position="156"/>
        <end position="180"/>
    </location>
</feature>
<dbReference type="GO" id="GO:0003711">
    <property type="term" value="F:transcription elongation factor activity"/>
    <property type="evidence" value="ECO:0007669"/>
    <property type="project" value="TreeGrafter"/>
</dbReference>
<dbReference type="GO" id="GO:0006368">
    <property type="term" value="P:transcription elongation by RNA polymerase II"/>
    <property type="evidence" value="ECO:0007669"/>
    <property type="project" value="InterPro"/>
</dbReference>
<name>A0AAF3J1W9_9BILA</name>
<comment type="similarity">
    <text evidence="2">Belongs to the EAF family.</text>
</comment>
<evidence type="ECO:0000256" key="2">
    <source>
        <dbReference type="ARBA" id="ARBA00007798"/>
    </source>
</evidence>
<evidence type="ECO:0000259" key="11">
    <source>
        <dbReference type="Pfam" id="PF09816"/>
    </source>
</evidence>
<evidence type="ECO:0000256" key="10">
    <source>
        <dbReference type="SAM" id="MobiDB-lite"/>
    </source>
</evidence>
<organism evidence="12 13">
    <name type="scientific">Mesorhabditis belari</name>
    <dbReference type="NCBI Taxonomy" id="2138241"/>
    <lineage>
        <taxon>Eukaryota</taxon>
        <taxon>Metazoa</taxon>
        <taxon>Ecdysozoa</taxon>
        <taxon>Nematoda</taxon>
        <taxon>Chromadorea</taxon>
        <taxon>Rhabditida</taxon>
        <taxon>Rhabditina</taxon>
        <taxon>Rhabditomorpha</taxon>
        <taxon>Rhabditoidea</taxon>
        <taxon>Rhabditidae</taxon>
        <taxon>Mesorhabditinae</taxon>
        <taxon>Mesorhabditis</taxon>
    </lineage>
</organism>
<feature type="domain" description="Transcription elongation factor Eaf N-terminal" evidence="11">
    <location>
        <begin position="9"/>
        <end position="111"/>
    </location>
</feature>
<sequence length="253" mass="27732">MSEIPTGEYDLKLGTTFTGKGKDTAEKTFHTLRYDFKPQSVSSDTDSFIAIGSNGDVQVVMPTSSHDLTVFKGSQKAVKAEKECLLFFDPATGSIRLEKLNSNITVKKTRDQESTENLRAEVERLRTPKKVVQEVLTQQKALPESDSSDSSDDDSSSSSSSSSVKKAKKSSSSSSSDSDSAPGKDESNSDDELSRALEDKILAKDEQEVRSKIHDPFADLDQPTQVYKPAPVHKSKTKDLMHDLQLSESSDED</sequence>
<comment type="subcellular location">
    <subcellularLocation>
        <location evidence="1">Nucleus</location>
    </subcellularLocation>
</comment>
<proteinExistence type="inferred from homology"/>
<accession>A0AAF3J1W9</accession>
<dbReference type="Pfam" id="PF09816">
    <property type="entry name" value="EAF"/>
    <property type="match status" value="1"/>
</dbReference>
<dbReference type="PANTHER" id="PTHR15970:SF2">
    <property type="entry name" value="ELL-ASSOCIATED FACTOR EAF"/>
    <property type="match status" value="1"/>
</dbReference>
<dbReference type="WBParaSite" id="MBELARI_LOCUS11034">
    <property type="protein sequence ID" value="MBELARI_LOCUS11034"/>
    <property type="gene ID" value="MBELARI_LOCUS11034"/>
</dbReference>
<dbReference type="GO" id="GO:0032783">
    <property type="term" value="C:super elongation complex"/>
    <property type="evidence" value="ECO:0007669"/>
    <property type="project" value="InterPro"/>
</dbReference>
<keyword evidence="5" id="KW-0805">Transcription regulation</keyword>
<comment type="function">
    <text evidence="9">Promotes transcriptional elongation by Su(Tpl)/ELL. Essential for development.</text>
</comment>
<feature type="compositionally biased region" description="Basic and acidic residues" evidence="10">
    <location>
        <begin position="182"/>
        <end position="217"/>
    </location>
</feature>
<feature type="region of interest" description="Disordered" evidence="10">
    <location>
        <begin position="129"/>
        <end position="253"/>
    </location>
</feature>
<evidence type="ECO:0000256" key="4">
    <source>
        <dbReference type="ARBA" id="ARBA00022553"/>
    </source>
</evidence>
<evidence type="ECO:0000256" key="3">
    <source>
        <dbReference type="ARBA" id="ARBA00021452"/>
    </source>
</evidence>
<evidence type="ECO:0000313" key="13">
    <source>
        <dbReference type="WBParaSite" id="MBELARI_LOCUS11034"/>
    </source>
</evidence>
<dbReference type="PANTHER" id="PTHR15970">
    <property type="entry name" value="ELL-ASSOCIATED FACTOR EAF"/>
    <property type="match status" value="1"/>
</dbReference>
<keyword evidence="8" id="KW-0539">Nucleus</keyword>
<keyword evidence="12" id="KW-1185">Reference proteome</keyword>
<dbReference type="AlphaFoldDB" id="A0AAF3J1W9"/>
<evidence type="ECO:0000256" key="6">
    <source>
        <dbReference type="ARBA" id="ARBA00023159"/>
    </source>
</evidence>
<protein>
    <recommendedName>
        <fullName evidence="3">Ell-associated factor Eaf</fullName>
    </recommendedName>
</protein>
<evidence type="ECO:0000256" key="5">
    <source>
        <dbReference type="ARBA" id="ARBA00023015"/>
    </source>
</evidence>
<evidence type="ECO:0000256" key="7">
    <source>
        <dbReference type="ARBA" id="ARBA00023163"/>
    </source>
</evidence>
<reference evidence="13" key="1">
    <citation type="submission" date="2024-02" db="UniProtKB">
        <authorList>
            <consortium name="WormBaseParasite"/>
        </authorList>
    </citation>
    <scope>IDENTIFICATION</scope>
</reference>
<dbReference type="InterPro" id="IPR027093">
    <property type="entry name" value="EAF_fam"/>
</dbReference>
<feature type="compositionally biased region" description="Acidic residues" evidence="10">
    <location>
        <begin position="146"/>
        <end position="155"/>
    </location>
</feature>
<evidence type="ECO:0000256" key="1">
    <source>
        <dbReference type="ARBA" id="ARBA00004123"/>
    </source>
</evidence>
<dbReference type="Proteomes" id="UP000887575">
    <property type="component" value="Unassembled WGS sequence"/>
</dbReference>
<evidence type="ECO:0000313" key="12">
    <source>
        <dbReference type="Proteomes" id="UP000887575"/>
    </source>
</evidence>
<keyword evidence="7" id="KW-0804">Transcription</keyword>